<dbReference type="Pfam" id="PF00089">
    <property type="entry name" value="Trypsin"/>
    <property type="match status" value="1"/>
</dbReference>
<dbReference type="PROSITE" id="PS50240">
    <property type="entry name" value="TRYPSIN_DOM"/>
    <property type="match status" value="1"/>
</dbReference>
<evidence type="ECO:0000313" key="5">
    <source>
        <dbReference type="EMBL" id="KAL1270495.1"/>
    </source>
</evidence>
<evidence type="ECO:0000256" key="3">
    <source>
        <dbReference type="SAM" id="MobiDB-lite"/>
    </source>
</evidence>
<dbReference type="InterPro" id="IPR001314">
    <property type="entry name" value="Peptidase_S1A"/>
</dbReference>
<dbReference type="InterPro" id="IPR009003">
    <property type="entry name" value="Peptidase_S1_PA"/>
</dbReference>
<feature type="region of interest" description="Disordered" evidence="3">
    <location>
        <begin position="972"/>
        <end position="1015"/>
    </location>
</feature>
<proteinExistence type="predicted"/>
<keyword evidence="2" id="KW-0378">Hydrolase</keyword>
<dbReference type="SUPFAM" id="SSF50494">
    <property type="entry name" value="Trypsin-like serine proteases"/>
    <property type="match status" value="1"/>
</dbReference>
<dbReference type="EMBL" id="JAYMGO010000007">
    <property type="protein sequence ID" value="KAL1270495.1"/>
    <property type="molecule type" value="Genomic_DNA"/>
</dbReference>
<dbReference type="InterPro" id="IPR002404">
    <property type="entry name" value="IRS_PTB"/>
</dbReference>
<dbReference type="InterPro" id="IPR043504">
    <property type="entry name" value="Peptidase_S1_PA_chymotrypsin"/>
</dbReference>
<dbReference type="PANTHER" id="PTHR21636:SF2">
    <property type="entry name" value="PROTEIN DOK-7"/>
    <property type="match status" value="1"/>
</dbReference>
<evidence type="ECO:0000259" key="4">
    <source>
        <dbReference type="PROSITE" id="PS50240"/>
    </source>
</evidence>
<dbReference type="PROSITE" id="PS00135">
    <property type="entry name" value="TRYPSIN_SER"/>
    <property type="match status" value="1"/>
</dbReference>
<evidence type="ECO:0000313" key="6">
    <source>
        <dbReference type="Proteomes" id="UP001558613"/>
    </source>
</evidence>
<feature type="non-terminal residue" evidence="5">
    <location>
        <position position="1"/>
    </location>
</feature>
<dbReference type="SMART" id="SM00020">
    <property type="entry name" value="Tryp_SPc"/>
    <property type="match status" value="1"/>
</dbReference>
<keyword evidence="2" id="KW-0720">Serine protease</keyword>
<name>A0ABR3N0P0_9TELE</name>
<dbReference type="Proteomes" id="UP001558613">
    <property type="component" value="Unassembled WGS sequence"/>
</dbReference>
<comment type="caution">
    <text evidence="5">The sequence shown here is derived from an EMBL/GenBank/DDBJ whole genome shotgun (WGS) entry which is preliminary data.</text>
</comment>
<feature type="region of interest" description="Disordered" evidence="3">
    <location>
        <begin position="717"/>
        <end position="780"/>
    </location>
</feature>
<feature type="region of interest" description="Disordered" evidence="3">
    <location>
        <begin position="627"/>
        <end position="668"/>
    </location>
</feature>
<feature type="region of interest" description="Disordered" evidence="3">
    <location>
        <begin position="462"/>
        <end position="558"/>
    </location>
</feature>
<dbReference type="PRINTS" id="PR00722">
    <property type="entry name" value="CHYMOTRYPSIN"/>
</dbReference>
<dbReference type="PROSITE" id="PS00134">
    <property type="entry name" value="TRYPSIN_HIS"/>
    <property type="match status" value="1"/>
</dbReference>
<dbReference type="InterPro" id="IPR037746">
    <property type="entry name" value="Dok-7"/>
</dbReference>
<dbReference type="Pfam" id="PF02174">
    <property type="entry name" value="IRS"/>
    <property type="match status" value="1"/>
</dbReference>
<dbReference type="CDD" id="cd13165">
    <property type="entry name" value="PTB_DOK7"/>
    <property type="match status" value="1"/>
</dbReference>
<reference evidence="5 6" key="1">
    <citation type="submission" date="2023-09" db="EMBL/GenBank/DDBJ databases">
        <authorList>
            <person name="Wang M."/>
        </authorList>
    </citation>
    <scope>NUCLEOTIDE SEQUENCE [LARGE SCALE GENOMIC DNA]</scope>
    <source>
        <strain evidence="5">GT-2023</strain>
        <tissue evidence="5">Liver</tissue>
    </source>
</reference>
<feature type="compositionally biased region" description="Basic and acidic residues" evidence="3">
    <location>
        <begin position="983"/>
        <end position="995"/>
    </location>
</feature>
<keyword evidence="6" id="KW-1185">Reference proteome</keyword>
<dbReference type="Gene3D" id="2.30.29.30">
    <property type="entry name" value="Pleckstrin-homology domain (PH domain)/Phosphotyrosine-binding domain (PTB)"/>
    <property type="match status" value="2"/>
</dbReference>
<dbReference type="Gene3D" id="2.40.10.10">
    <property type="entry name" value="Trypsin-like serine proteases"/>
    <property type="match status" value="2"/>
</dbReference>
<feature type="compositionally biased region" description="Basic and acidic residues" evidence="3">
    <location>
        <begin position="652"/>
        <end position="668"/>
    </location>
</feature>
<feature type="compositionally biased region" description="Polar residues" evidence="3">
    <location>
        <begin position="508"/>
        <end position="521"/>
    </location>
</feature>
<feature type="compositionally biased region" description="Basic and acidic residues" evidence="3">
    <location>
        <begin position="762"/>
        <end position="777"/>
    </location>
</feature>
<dbReference type="InterPro" id="IPR001254">
    <property type="entry name" value="Trypsin_dom"/>
</dbReference>
<sequence>GRRGPIIAVAPRPSRSPAKTPACGKRHEKRISRGRIMGGTSAMPGSHPWMAALYIGDEFCAGTLVSSCWIVSAAHCFLRNPLKSQIRVVLGQHSFNDTGPNTRTFAVQDYILYPRYTQFEPTLHDIALVKLKKVDGRCALKTPFIRPICLPGKDMTFPDHSCCKISGWGHMHEKANSYSNLMEGVVKIIPFSKCSSPDVYGTEIRRGMLCAGSESCVDACQGDSGGPLACDCDGWRSRWLVLRKPSPVADCLVLYVYKERGVKERSSVTLEHICGLEACVGTDGVPFILSILCLSQTAVLGFDSREALQSWDLRLRYCLGEVHSFSVSVLPGTKLESGPATLHLCNNVLVIAKDLPAVIIGHWNLLDLRRYGPVNNGFVFEGGTRCGYWAGVFFLSCAEGEQISFLFDCIVRGISPSRGPFGLKPLLPESSISAASAQDRLKHEAEELERRLSLLSHSTASSSRFSSSMAGDDRSISGSSDTSDTSQSDCSISGRPAPWSDLVLPGSAESSHPQTLRTGSQVEEKLQVPTDPVRSRKLKESGRQNSSDSGIATGSHSSYTGSFSSYSGSLDAAGPGEEYGMLLNLPAPAIPEKHLCTCSTCPVHEYQVPSSLRYLYDTPRSLLEISRHSSTSQDETGLIEPCAESPSQSDSELDKGEESHTREGLIKGEESEGLSCSKSCCDWANSSLPPAGMKSLFTTCVVCGGLKGTFPPHSAGTLLPAAPAPDDHSATSAADVIEPPTNQEPVEIRYSSLTSHNAPRKPLSERSQTNEEKRSEVYDSSLSDLLSHYSPVARSNRSSIYEAMSASRHTVLYENCVQCWKGEGSCRLLRPAPPSRDAFVQEQWRNISESICSSTASLQRIPEEDNRERTWAEKGRMDPAYEIMDSRSSDRNPEEERSRCELMTVSQKTSPHLTEALTDRHRGDTVTYVNIPTSPTSKKQLHYMELELQESSAAIRGKSSSKYAQIDITATEAAHRAGSQHALGREEGLQRLEQQRRRRGPPHTEERSTLLWTTN</sequence>
<feature type="domain" description="Peptidase S1" evidence="4">
    <location>
        <begin position="36"/>
        <end position="311"/>
    </location>
</feature>
<gene>
    <name evidence="5" type="ORF">QQF64_029511</name>
</gene>
<evidence type="ECO:0000256" key="2">
    <source>
        <dbReference type="RuleBase" id="RU363034"/>
    </source>
</evidence>
<keyword evidence="2" id="KW-0645">Protease</keyword>
<feature type="compositionally biased region" description="Polar residues" evidence="3">
    <location>
        <begin position="543"/>
        <end position="552"/>
    </location>
</feature>
<protein>
    <recommendedName>
        <fullName evidence="4">Peptidase S1 domain-containing protein</fullName>
    </recommendedName>
</protein>
<dbReference type="InterPro" id="IPR011993">
    <property type="entry name" value="PH-like_dom_sf"/>
</dbReference>
<feature type="compositionally biased region" description="Low complexity" evidence="3">
    <location>
        <begin position="476"/>
        <end position="493"/>
    </location>
</feature>
<dbReference type="SMART" id="SM01244">
    <property type="entry name" value="IRS"/>
    <property type="match status" value="1"/>
</dbReference>
<dbReference type="InterPro" id="IPR018114">
    <property type="entry name" value="TRYPSIN_HIS"/>
</dbReference>
<keyword evidence="1" id="KW-1015">Disulfide bond</keyword>
<dbReference type="InterPro" id="IPR037748">
    <property type="entry name" value="Dok-7_PTB"/>
</dbReference>
<dbReference type="SUPFAM" id="SSF50729">
    <property type="entry name" value="PH domain-like"/>
    <property type="match status" value="2"/>
</dbReference>
<accession>A0ABR3N0P0</accession>
<dbReference type="CDD" id="cd00190">
    <property type="entry name" value="Tryp_SPc"/>
    <property type="match status" value="1"/>
</dbReference>
<dbReference type="PANTHER" id="PTHR21636">
    <property type="entry name" value="PROTEIN DOK-7"/>
    <property type="match status" value="1"/>
</dbReference>
<evidence type="ECO:0000256" key="1">
    <source>
        <dbReference type="ARBA" id="ARBA00023157"/>
    </source>
</evidence>
<dbReference type="InterPro" id="IPR033116">
    <property type="entry name" value="TRYPSIN_SER"/>
</dbReference>
<organism evidence="5 6">
    <name type="scientific">Cirrhinus molitorella</name>
    <name type="common">mud carp</name>
    <dbReference type="NCBI Taxonomy" id="172907"/>
    <lineage>
        <taxon>Eukaryota</taxon>
        <taxon>Metazoa</taxon>
        <taxon>Chordata</taxon>
        <taxon>Craniata</taxon>
        <taxon>Vertebrata</taxon>
        <taxon>Euteleostomi</taxon>
        <taxon>Actinopterygii</taxon>
        <taxon>Neopterygii</taxon>
        <taxon>Teleostei</taxon>
        <taxon>Ostariophysi</taxon>
        <taxon>Cypriniformes</taxon>
        <taxon>Cyprinidae</taxon>
        <taxon>Labeoninae</taxon>
        <taxon>Labeonini</taxon>
        <taxon>Cirrhinus</taxon>
    </lineage>
</organism>